<sequence>MPPVHRLLHITLDTTLNQGTTQVDAGTWTGNKTTKTDCPTSGAGQNEFSNSLNQHFQASGQALQQLLNDPAFQALLQNPGGLGTGGLSVQGFSPEGPLGFLRPLGVLPMNHPTSGNELLRGGYDYTNPNNPLQYTPASPYDLGFKWTANSQEAELLVNWDNGKATIWAHDQGGESLEVPQASQAKMTLGGSQVANADFSADWYYCNANNTHIFEPTNLAFTGSIGQTAKLNWNFSYALTEGSTDTIASELSLSTTGTNPKASISYQLTLNGDLTRGTDCFTEGFDVQSGSFTFTSSAGSDSFTFHINVTGIQLDQNGNPTRVDLSGYVEENGQRALTFSGYLDQDDLNGQDTCPGENVLLSFRDGALTAEQWLQANGYCR</sequence>
<dbReference type="Proteomes" id="UP000199446">
    <property type="component" value="Unassembled WGS sequence"/>
</dbReference>
<keyword evidence="2" id="KW-1185">Reference proteome</keyword>
<organism evidence="1 2">
    <name type="scientific">Thermus arciformis</name>
    <dbReference type="NCBI Taxonomy" id="482827"/>
    <lineage>
        <taxon>Bacteria</taxon>
        <taxon>Thermotogati</taxon>
        <taxon>Deinococcota</taxon>
        <taxon>Deinococci</taxon>
        <taxon>Thermales</taxon>
        <taxon>Thermaceae</taxon>
        <taxon>Thermus</taxon>
    </lineage>
</organism>
<name>A0A1G7KVS2_9DEIN</name>
<protein>
    <submittedName>
        <fullName evidence="1">Uncharacterized protein</fullName>
    </submittedName>
</protein>
<dbReference type="STRING" id="482827.SAMN04488243_1512"/>
<evidence type="ECO:0000313" key="1">
    <source>
        <dbReference type="EMBL" id="SDF41315.1"/>
    </source>
</evidence>
<dbReference type="EMBL" id="FNBC01000051">
    <property type="protein sequence ID" value="SDF41315.1"/>
    <property type="molecule type" value="Genomic_DNA"/>
</dbReference>
<proteinExistence type="predicted"/>
<reference evidence="2" key="1">
    <citation type="submission" date="2016-10" db="EMBL/GenBank/DDBJ databases">
        <authorList>
            <person name="Varghese N."/>
            <person name="Submissions S."/>
        </authorList>
    </citation>
    <scope>NUCLEOTIDE SEQUENCE [LARGE SCALE GENOMIC DNA]</scope>
    <source>
        <strain evidence="2">CGMCC 1.6992</strain>
    </source>
</reference>
<dbReference type="AlphaFoldDB" id="A0A1G7KVS2"/>
<accession>A0A1G7KVS2</accession>
<evidence type="ECO:0000313" key="2">
    <source>
        <dbReference type="Proteomes" id="UP000199446"/>
    </source>
</evidence>
<gene>
    <name evidence="1" type="ORF">SAMN04488243_1512</name>
</gene>